<dbReference type="PANTHER" id="PTHR11070:SF2">
    <property type="entry name" value="ATP-DEPENDENT DNA HELICASE SRS2"/>
    <property type="match status" value="1"/>
</dbReference>
<comment type="similarity">
    <text evidence="1">Belongs to the helicase family. UvrD subfamily.</text>
</comment>
<dbReference type="Pfam" id="PF00580">
    <property type="entry name" value="UvrD-helicase"/>
    <property type="match status" value="1"/>
</dbReference>
<dbReference type="InterPro" id="IPR000212">
    <property type="entry name" value="DNA_helicase_UvrD/REP"/>
</dbReference>
<protein>
    <recommendedName>
        <fullName evidence="9">DNA 3'-5' helicase</fullName>
        <ecNumber evidence="9">5.6.2.4</ecNumber>
    </recommendedName>
    <alternativeName>
        <fullName evidence="10">DNA 3'-5' helicase II</fullName>
    </alternativeName>
</protein>
<keyword evidence="2 12" id="KW-0547">Nucleotide-binding</keyword>
<dbReference type="Pfam" id="PF13361">
    <property type="entry name" value="UvrD_C"/>
    <property type="match status" value="1"/>
</dbReference>
<dbReference type="SMR" id="A0A1E7YIU6"/>
<dbReference type="AlphaFoldDB" id="A0A1E7YIU6"/>
<evidence type="ECO:0000259" key="13">
    <source>
        <dbReference type="PROSITE" id="PS51198"/>
    </source>
</evidence>
<comment type="caution">
    <text evidence="15">The sequence shown here is derived from an EMBL/GenBank/DDBJ whole genome shotgun (WGS) entry which is preliminary data.</text>
</comment>
<evidence type="ECO:0000256" key="6">
    <source>
        <dbReference type="ARBA" id="ARBA00023125"/>
    </source>
</evidence>
<dbReference type="GO" id="GO:0016887">
    <property type="term" value="F:ATP hydrolysis activity"/>
    <property type="evidence" value="ECO:0007669"/>
    <property type="project" value="RHEA"/>
</dbReference>
<keyword evidence="4 12" id="KW-0347">Helicase</keyword>
<dbReference type="CDD" id="cd17932">
    <property type="entry name" value="DEXQc_UvrD"/>
    <property type="match status" value="1"/>
</dbReference>
<organism evidence="15 16">
    <name type="scientific">Acidithiobacillus caldus</name>
    <dbReference type="NCBI Taxonomy" id="33059"/>
    <lineage>
        <taxon>Bacteria</taxon>
        <taxon>Pseudomonadati</taxon>
        <taxon>Pseudomonadota</taxon>
        <taxon>Acidithiobacillia</taxon>
        <taxon>Acidithiobacillales</taxon>
        <taxon>Acidithiobacillaceae</taxon>
        <taxon>Acidithiobacillus</taxon>
    </lineage>
</organism>
<evidence type="ECO:0000256" key="2">
    <source>
        <dbReference type="ARBA" id="ARBA00022741"/>
    </source>
</evidence>
<dbReference type="SUPFAM" id="SSF52540">
    <property type="entry name" value="P-loop containing nucleoside triphosphate hydrolases"/>
    <property type="match status" value="1"/>
</dbReference>
<dbReference type="Gene3D" id="1.10.486.10">
    <property type="entry name" value="PCRA, domain 4"/>
    <property type="match status" value="1"/>
</dbReference>
<keyword evidence="3 12" id="KW-0378">Hydrolase</keyword>
<feature type="domain" description="UvrD-like helicase ATP-binding" evidence="13">
    <location>
        <begin position="19"/>
        <end position="294"/>
    </location>
</feature>
<dbReference type="EC" id="5.6.2.4" evidence="9"/>
<dbReference type="Gene3D" id="3.40.50.300">
    <property type="entry name" value="P-loop containing nucleotide triphosphate hydrolases"/>
    <property type="match status" value="2"/>
</dbReference>
<name>A0A1E7YIU6_9PROT</name>
<dbReference type="GO" id="GO:0003677">
    <property type="term" value="F:DNA binding"/>
    <property type="evidence" value="ECO:0007669"/>
    <property type="project" value="UniProtKB-KW"/>
</dbReference>
<feature type="domain" description="UvrD-like helicase C-terminal" evidence="14">
    <location>
        <begin position="295"/>
        <end position="570"/>
    </location>
</feature>
<evidence type="ECO:0000313" key="16">
    <source>
        <dbReference type="Proteomes" id="UP000175616"/>
    </source>
</evidence>
<dbReference type="GO" id="GO:0005829">
    <property type="term" value="C:cytosol"/>
    <property type="evidence" value="ECO:0007669"/>
    <property type="project" value="TreeGrafter"/>
</dbReference>
<evidence type="ECO:0000256" key="3">
    <source>
        <dbReference type="ARBA" id="ARBA00022801"/>
    </source>
</evidence>
<dbReference type="CDD" id="cd18807">
    <property type="entry name" value="SF1_C_UvrD"/>
    <property type="match status" value="1"/>
</dbReference>
<evidence type="ECO:0000256" key="9">
    <source>
        <dbReference type="ARBA" id="ARBA00034808"/>
    </source>
</evidence>
<keyword evidence="6" id="KW-0238">DNA-binding</keyword>
<comment type="catalytic activity">
    <reaction evidence="11">
        <text>ATP + H2O = ADP + phosphate + H(+)</text>
        <dbReference type="Rhea" id="RHEA:13065"/>
        <dbReference type="ChEBI" id="CHEBI:15377"/>
        <dbReference type="ChEBI" id="CHEBI:15378"/>
        <dbReference type="ChEBI" id="CHEBI:30616"/>
        <dbReference type="ChEBI" id="CHEBI:43474"/>
        <dbReference type="ChEBI" id="CHEBI:456216"/>
        <dbReference type="EC" id="5.6.2.4"/>
    </reaction>
</comment>
<dbReference type="PANTHER" id="PTHR11070">
    <property type="entry name" value="UVRD / RECB / PCRA DNA HELICASE FAMILY MEMBER"/>
    <property type="match status" value="1"/>
</dbReference>
<evidence type="ECO:0000256" key="10">
    <source>
        <dbReference type="ARBA" id="ARBA00034923"/>
    </source>
</evidence>
<dbReference type="GO" id="GO:0033202">
    <property type="term" value="C:DNA helicase complex"/>
    <property type="evidence" value="ECO:0007669"/>
    <property type="project" value="TreeGrafter"/>
</dbReference>
<feature type="binding site" evidence="12">
    <location>
        <begin position="40"/>
        <end position="47"/>
    </location>
    <ligand>
        <name>ATP</name>
        <dbReference type="ChEBI" id="CHEBI:30616"/>
    </ligand>
</feature>
<comment type="catalytic activity">
    <reaction evidence="8">
        <text>Couples ATP hydrolysis with the unwinding of duplex DNA by translocating in the 3'-5' direction.</text>
        <dbReference type="EC" id="5.6.2.4"/>
    </reaction>
</comment>
<keyword evidence="7" id="KW-0413">Isomerase</keyword>
<evidence type="ECO:0000256" key="5">
    <source>
        <dbReference type="ARBA" id="ARBA00022840"/>
    </source>
</evidence>
<evidence type="ECO:0000256" key="4">
    <source>
        <dbReference type="ARBA" id="ARBA00022806"/>
    </source>
</evidence>
<evidence type="ECO:0000259" key="14">
    <source>
        <dbReference type="PROSITE" id="PS51217"/>
    </source>
</evidence>
<dbReference type="Gene3D" id="1.10.10.160">
    <property type="match status" value="1"/>
</dbReference>
<evidence type="ECO:0000256" key="12">
    <source>
        <dbReference type="PROSITE-ProRule" id="PRU00560"/>
    </source>
</evidence>
<reference evidence="15 16" key="1">
    <citation type="submission" date="2016-06" db="EMBL/GenBank/DDBJ databases">
        <title>Gene turnover analysis identifies the evolutionary adaptation of the extremophile Acidithiobacillus caldus.</title>
        <authorList>
            <person name="Zhang X."/>
        </authorList>
    </citation>
    <scope>NUCLEOTIDE SEQUENCE [LARGE SCALE GENOMIC DNA]</scope>
    <source>
        <strain evidence="15 16">DX</strain>
    </source>
</reference>
<dbReference type="InterPro" id="IPR027417">
    <property type="entry name" value="P-loop_NTPase"/>
</dbReference>
<evidence type="ECO:0000256" key="8">
    <source>
        <dbReference type="ARBA" id="ARBA00034617"/>
    </source>
</evidence>
<proteinExistence type="inferred from homology"/>
<evidence type="ECO:0000313" key="15">
    <source>
        <dbReference type="EMBL" id="OFC28946.1"/>
    </source>
</evidence>
<dbReference type="GO" id="GO:0005524">
    <property type="term" value="F:ATP binding"/>
    <property type="evidence" value="ECO:0007669"/>
    <property type="project" value="UniProtKB-UniRule"/>
</dbReference>
<dbReference type="InterPro" id="IPR014017">
    <property type="entry name" value="DNA_helicase_UvrD-like_C"/>
</dbReference>
<dbReference type="GO" id="GO:0000725">
    <property type="term" value="P:recombinational repair"/>
    <property type="evidence" value="ECO:0007669"/>
    <property type="project" value="TreeGrafter"/>
</dbReference>
<dbReference type="PROSITE" id="PS51198">
    <property type="entry name" value="UVRD_HELICASE_ATP_BIND"/>
    <property type="match status" value="1"/>
</dbReference>
<dbReference type="GO" id="GO:0043138">
    <property type="term" value="F:3'-5' DNA helicase activity"/>
    <property type="evidence" value="ECO:0007669"/>
    <property type="project" value="UniProtKB-EC"/>
</dbReference>
<dbReference type="PROSITE" id="PS51217">
    <property type="entry name" value="UVRD_HELICASE_CTER"/>
    <property type="match status" value="1"/>
</dbReference>
<evidence type="ECO:0000256" key="11">
    <source>
        <dbReference type="ARBA" id="ARBA00048988"/>
    </source>
</evidence>
<keyword evidence="5 12" id="KW-0067">ATP-binding</keyword>
<dbReference type="InterPro" id="IPR013986">
    <property type="entry name" value="DExx_box_DNA_helicase_dom_sf"/>
</dbReference>
<accession>A0A1E7YIU6</accession>
<dbReference type="InterPro" id="IPR014016">
    <property type="entry name" value="UvrD-like_ATP-bd"/>
</dbReference>
<evidence type="ECO:0000256" key="7">
    <source>
        <dbReference type="ARBA" id="ARBA00023235"/>
    </source>
</evidence>
<dbReference type="EMBL" id="LZYE01000367">
    <property type="protein sequence ID" value="OFC28946.1"/>
    <property type="molecule type" value="Genomic_DNA"/>
</dbReference>
<gene>
    <name evidence="15" type="primary">uvrD</name>
    <name evidence="15" type="ORF">BAE27_14845</name>
</gene>
<sequence length="729" mass="82112">MWAKTANFKTEAHAVSEWIQLNDQQREAVLLPPGPALVLAGAGSGKTRVLISRIAHLLEEGVRPAEILAVTFTNKAARSMRERLAALVQVDLAPLWMGTFHGIAHRLLRRHAEALGLPADFQVLDSDDSQRLVRRALRELGLDEKQWTPRALAAQIGRWKDEGWTPAQVPAREVGRWTIPVQVYERYERIKERGGLVDFADLLLYALRLWDQDGILEHYRERFQHVLVDEFQDTNAVQYTWLRRLAAHGRLFVVGDDDQSIYAWRGARVENLLRFAEDFPGAALVRLEQNYRSSAPILAAANAVIAHNAERLGKTLWTAQDGGEPLELYAAYNEEDEARFVVAQIQQWVAQGGRREDCAILYRSNAQSRVFEEILVREGVPYRVYGGLRFFERAEIKDVLAYLRLCRNRHDDASFERVVNLPTRGIGNVTLERLRLQAREQGLSLWQAAGQAASPKLNAFLTLVDGLAAEIAGDELDAAVQRVIEVTGLRDWYARDGDRNEGRLENLDELINAARAYAFVEEREALRELNPDPGNRLSEFLTHAALEAGEGASDAWEDAVQLMSLHSAKGLEFPVVFLVGLEEGLFPHQRSLEDADGLAEERRLCYVGMTRAMRRLVLCYAESRRLHGSERASLPSRFLRDLPSDLVRELRPRARIRRPVVPTATLSPRQGSAARDLPYPLGSRIRHPVFGEGTVLDYEASGRQGRIQVRFASGAKWLALGVVALEHLS</sequence>
<dbReference type="Proteomes" id="UP000175616">
    <property type="component" value="Unassembled WGS sequence"/>
</dbReference>
<evidence type="ECO:0000256" key="1">
    <source>
        <dbReference type="ARBA" id="ARBA00009922"/>
    </source>
</evidence>